<reference evidence="5" key="1">
    <citation type="journal article" date="2020" name="Stud. Mycol.">
        <title>101 Dothideomycetes genomes: a test case for predicting lifestyles and emergence of pathogens.</title>
        <authorList>
            <person name="Haridas S."/>
            <person name="Albert R."/>
            <person name="Binder M."/>
            <person name="Bloem J."/>
            <person name="Labutti K."/>
            <person name="Salamov A."/>
            <person name="Andreopoulos B."/>
            <person name="Baker S."/>
            <person name="Barry K."/>
            <person name="Bills G."/>
            <person name="Bluhm B."/>
            <person name="Cannon C."/>
            <person name="Castanera R."/>
            <person name="Culley D."/>
            <person name="Daum C."/>
            <person name="Ezra D."/>
            <person name="Gonzalez J."/>
            <person name="Henrissat B."/>
            <person name="Kuo A."/>
            <person name="Liang C."/>
            <person name="Lipzen A."/>
            <person name="Lutzoni F."/>
            <person name="Magnuson J."/>
            <person name="Mondo S."/>
            <person name="Nolan M."/>
            <person name="Ohm R."/>
            <person name="Pangilinan J."/>
            <person name="Park H.-J."/>
            <person name="Ramirez L."/>
            <person name="Alfaro M."/>
            <person name="Sun H."/>
            <person name="Tritt A."/>
            <person name="Yoshinaga Y."/>
            <person name="Zwiers L.-H."/>
            <person name="Turgeon B."/>
            <person name="Goodwin S."/>
            <person name="Spatafora J."/>
            <person name="Crous P."/>
            <person name="Grigoriev I."/>
        </authorList>
    </citation>
    <scope>NUCLEOTIDE SEQUENCE</scope>
    <source>
        <strain evidence="5">CBS 121739</strain>
    </source>
</reference>
<name>A0A6A6VXR8_9PEZI</name>
<dbReference type="InterPro" id="IPR019148">
    <property type="entry name" value="Nuclear_protein_DGCR14_ESS-2"/>
</dbReference>
<dbReference type="RefSeq" id="XP_033596935.1">
    <property type="nucleotide sequence ID" value="XM_033749641.1"/>
</dbReference>
<feature type="region of interest" description="Disordered" evidence="4">
    <location>
        <begin position="408"/>
        <end position="498"/>
    </location>
</feature>
<sequence length="498" mass="53589">MASDSCRALTKRSSSTTLMGPPPPPPKRIKRPAKVLDEDTYTNALDHIIKRDFFPGLLETETQHEYLDAISSRDSQWIAEAERKLTEVMTPRPDGRRGRRGVSMTPARAMESAGETPRGWTGDTPRTQVDEGGKTGEAAEKDKKPHLNMSLGEFQATYTSEDNESFNAVLDRENEKKRKQNGYLWAGNRIPSKRQLAWHAARSSQEEDENAIEAQHNNLIKPSSSTTTTLIRTTHAPDPRPASLTHRPSSTPTNAILFPPSSIEHTHPTTLDAALSRSLMPPKRTIYTNTRLAPDPLHPSSIPPASPSLSAIDAAIARRPRPSLSLPGSSGAETPRVNGYAFVDAEPESELTPEPDSRSASALLARLGPADSTPNPFSIQRVSRREDLHHRLVDRRAALHKRGVLGVVGGGGGGGGGGMSSGGRDDGNTPRFASSPVQHGSLTPAARRLLERVGTPKRGVGFGGGAGGGEEKGERAWVRTRTPVGGTPRGVLRGRGKG</sequence>
<feature type="region of interest" description="Disordered" evidence="4">
    <location>
        <begin position="223"/>
        <end position="267"/>
    </location>
</feature>
<dbReference type="Proteomes" id="UP000799437">
    <property type="component" value="Unassembled WGS sequence"/>
</dbReference>
<organism evidence="5 6">
    <name type="scientific">Pseudovirgaria hyperparasitica</name>
    <dbReference type="NCBI Taxonomy" id="470096"/>
    <lineage>
        <taxon>Eukaryota</taxon>
        <taxon>Fungi</taxon>
        <taxon>Dikarya</taxon>
        <taxon>Ascomycota</taxon>
        <taxon>Pezizomycotina</taxon>
        <taxon>Dothideomycetes</taxon>
        <taxon>Dothideomycetes incertae sedis</taxon>
        <taxon>Acrospermales</taxon>
        <taxon>Acrospermaceae</taxon>
        <taxon>Pseudovirgaria</taxon>
    </lineage>
</organism>
<accession>A0A6A6VXR8</accession>
<dbReference type="EMBL" id="ML996580">
    <property type="protein sequence ID" value="KAF2754484.1"/>
    <property type="molecule type" value="Genomic_DNA"/>
</dbReference>
<dbReference type="GeneID" id="54490695"/>
<feature type="compositionally biased region" description="Basic and acidic residues" evidence="4">
    <location>
        <begin position="128"/>
        <end position="144"/>
    </location>
</feature>
<feature type="compositionally biased region" description="Gly residues" evidence="4">
    <location>
        <begin position="408"/>
        <end position="421"/>
    </location>
</feature>
<feature type="compositionally biased region" description="Low complexity" evidence="4">
    <location>
        <begin position="223"/>
        <end position="234"/>
    </location>
</feature>
<evidence type="ECO:0008006" key="7">
    <source>
        <dbReference type="Google" id="ProtNLM"/>
    </source>
</evidence>
<protein>
    <recommendedName>
        <fullName evidence="7">Nuclear protein DGCR14</fullName>
    </recommendedName>
</protein>
<dbReference type="PANTHER" id="PTHR12940:SF0">
    <property type="entry name" value="SPLICING FACTOR ESS-2 HOMOLOG"/>
    <property type="match status" value="1"/>
</dbReference>
<feature type="region of interest" description="Disordered" evidence="4">
    <location>
        <begin position="90"/>
        <end position="144"/>
    </location>
</feature>
<dbReference type="PANTHER" id="PTHR12940">
    <property type="entry name" value="ES-2 PROTEIN - RELATED"/>
    <property type="match status" value="1"/>
</dbReference>
<keyword evidence="6" id="KW-1185">Reference proteome</keyword>
<gene>
    <name evidence="5" type="ORF">EJ05DRAFT_541082</name>
</gene>
<dbReference type="AlphaFoldDB" id="A0A6A6VXR8"/>
<dbReference type="OrthoDB" id="19679at2759"/>
<keyword evidence="3" id="KW-0539">Nucleus</keyword>
<comment type="similarity">
    <text evidence="2">Belongs to the ESS2 family.</text>
</comment>
<proteinExistence type="inferred from homology"/>
<comment type="subcellular location">
    <subcellularLocation>
        <location evidence="1">Nucleus</location>
    </subcellularLocation>
</comment>
<evidence type="ECO:0000313" key="5">
    <source>
        <dbReference type="EMBL" id="KAF2754484.1"/>
    </source>
</evidence>
<dbReference type="GO" id="GO:0071013">
    <property type="term" value="C:catalytic step 2 spliceosome"/>
    <property type="evidence" value="ECO:0007669"/>
    <property type="project" value="TreeGrafter"/>
</dbReference>
<evidence type="ECO:0000313" key="6">
    <source>
        <dbReference type="Proteomes" id="UP000799437"/>
    </source>
</evidence>
<evidence type="ECO:0000256" key="1">
    <source>
        <dbReference type="ARBA" id="ARBA00004123"/>
    </source>
</evidence>
<evidence type="ECO:0000256" key="4">
    <source>
        <dbReference type="SAM" id="MobiDB-lite"/>
    </source>
</evidence>
<feature type="compositionally biased region" description="Polar residues" evidence="4">
    <location>
        <begin position="431"/>
        <end position="441"/>
    </location>
</feature>
<evidence type="ECO:0000256" key="2">
    <source>
        <dbReference type="ARBA" id="ARBA00009072"/>
    </source>
</evidence>
<evidence type="ECO:0000256" key="3">
    <source>
        <dbReference type="ARBA" id="ARBA00023242"/>
    </source>
</evidence>
<feature type="region of interest" description="Disordered" evidence="4">
    <location>
        <begin position="1"/>
        <end position="32"/>
    </location>
</feature>
<dbReference type="Pfam" id="PF09751">
    <property type="entry name" value="Es2"/>
    <property type="match status" value="1"/>
</dbReference>